<evidence type="ECO:0000313" key="2">
    <source>
        <dbReference type="EMBL" id="WMV54257.1"/>
    </source>
</evidence>
<feature type="non-terminal residue" evidence="2">
    <location>
        <position position="1"/>
    </location>
</feature>
<keyword evidence="3" id="KW-1185">Reference proteome</keyword>
<evidence type="ECO:0000256" key="1">
    <source>
        <dbReference type="SAM" id="SignalP"/>
    </source>
</evidence>
<accession>A0AAF0ZVT0</accession>
<dbReference type="Proteomes" id="UP001234989">
    <property type="component" value="Chromosome 11"/>
</dbReference>
<feature type="signal peptide" evidence="1">
    <location>
        <begin position="1"/>
        <end position="25"/>
    </location>
</feature>
<reference evidence="2" key="1">
    <citation type="submission" date="2023-08" db="EMBL/GenBank/DDBJ databases">
        <title>A de novo genome assembly of Solanum verrucosum Schlechtendal, a Mexican diploid species geographically isolated from the other diploid A-genome species in potato relatives.</title>
        <authorList>
            <person name="Hosaka K."/>
        </authorList>
    </citation>
    <scope>NUCLEOTIDE SEQUENCE</scope>
    <source>
        <tissue evidence="2">Young leaves</tissue>
    </source>
</reference>
<feature type="chain" id="PRO_5042039692" evidence="1">
    <location>
        <begin position="26"/>
        <end position="120"/>
    </location>
</feature>
<evidence type="ECO:0000313" key="3">
    <source>
        <dbReference type="Proteomes" id="UP001234989"/>
    </source>
</evidence>
<dbReference type="AlphaFoldDB" id="A0AAF0ZVT0"/>
<organism evidence="2 3">
    <name type="scientific">Solanum verrucosum</name>
    <dbReference type="NCBI Taxonomy" id="315347"/>
    <lineage>
        <taxon>Eukaryota</taxon>
        <taxon>Viridiplantae</taxon>
        <taxon>Streptophyta</taxon>
        <taxon>Embryophyta</taxon>
        <taxon>Tracheophyta</taxon>
        <taxon>Spermatophyta</taxon>
        <taxon>Magnoliopsida</taxon>
        <taxon>eudicotyledons</taxon>
        <taxon>Gunneridae</taxon>
        <taxon>Pentapetalae</taxon>
        <taxon>asterids</taxon>
        <taxon>lamiids</taxon>
        <taxon>Solanales</taxon>
        <taxon>Solanaceae</taxon>
        <taxon>Solanoideae</taxon>
        <taxon>Solaneae</taxon>
        <taxon>Solanum</taxon>
    </lineage>
</organism>
<dbReference type="EMBL" id="CP133622">
    <property type="protein sequence ID" value="WMV54257.1"/>
    <property type="molecule type" value="Genomic_DNA"/>
</dbReference>
<gene>
    <name evidence="2" type="ORF">MTR67_047642</name>
</gene>
<protein>
    <submittedName>
        <fullName evidence="2">Uncharacterized protein</fullName>
    </submittedName>
</protein>
<name>A0AAF0ZVT0_SOLVR</name>
<keyword evidence="1" id="KW-0732">Signal</keyword>
<sequence length="120" mass="13606">LGDLPFGQFHCLFALAFSIFQVCNFGRSNSASRNHSTIHRLLISLADLVLSFRAWHTGTLGGQMATWPLAKYTWRSPDSLFFLLLARFVPFCNLVSLLCSSNHNPENQGFNISYWHKISI</sequence>
<proteinExistence type="predicted"/>